<keyword evidence="7" id="KW-0326">Glycosidase</keyword>
<evidence type="ECO:0000256" key="3">
    <source>
        <dbReference type="ARBA" id="ARBA00012706"/>
    </source>
</evidence>
<dbReference type="GO" id="GO:0005576">
    <property type="term" value="C:extracellular region"/>
    <property type="evidence" value="ECO:0007669"/>
    <property type="project" value="UniProtKB-SubCell"/>
</dbReference>
<dbReference type="EMBL" id="LAZR01003081">
    <property type="protein sequence ID" value="KKN22219.1"/>
    <property type="molecule type" value="Genomic_DNA"/>
</dbReference>
<gene>
    <name evidence="10" type="ORF">LCGC14_0917440</name>
</gene>
<dbReference type="PROSITE" id="PS00659">
    <property type="entry name" value="GLYCOSYL_HYDROL_F5"/>
    <property type="match status" value="1"/>
</dbReference>
<comment type="caution">
    <text evidence="10">The sequence shown here is derived from an EMBL/GenBank/DDBJ whole genome shotgun (WGS) entry which is preliminary data.</text>
</comment>
<dbReference type="PANTHER" id="PTHR31451:SF39">
    <property type="entry name" value="MANNAN ENDO-1,4-BETA-MANNOSIDASE 1"/>
    <property type="match status" value="1"/>
</dbReference>
<keyword evidence="8" id="KW-0472">Membrane</keyword>
<name>A0A0F9NWK5_9ZZZZ</name>
<dbReference type="InterPro" id="IPR045053">
    <property type="entry name" value="MAN-like"/>
</dbReference>
<keyword evidence="8" id="KW-0812">Transmembrane</keyword>
<accession>A0A0F9NWK5</accession>
<feature type="transmembrane region" description="Helical" evidence="8">
    <location>
        <begin position="7"/>
        <end position="34"/>
    </location>
</feature>
<dbReference type="InterPro" id="IPR017853">
    <property type="entry name" value="GH"/>
</dbReference>
<protein>
    <recommendedName>
        <fullName evidence="3">mannan endo-1,4-beta-mannosidase</fullName>
        <ecNumber evidence="3">3.2.1.78</ecNumber>
    </recommendedName>
</protein>
<dbReference type="Gene3D" id="3.20.20.80">
    <property type="entry name" value="Glycosidases"/>
    <property type="match status" value="1"/>
</dbReference>
<dbReference type="InterPro" id="IPR001547">
    <property type="entry name" value="Glyco_hydro_5"/>
</dbReference>
<proteinExistence type="predicted"/>
<keyword evidence="5" id="KW-0732">Signal</keyword>
<keyword evidence="8" id="KW-1133">Transmembrane helix</keyword>
<evidence type="ECO:0000256" key="8">
    <source>
        <dbReference type="SAM" id="Phobius"/>
    </source>
</evidence>
<evidence type="ECO:0000256" key="1">
    <source>
        <dbReference type="ARBA" id="ARBA00001678"/>
    </source>
</evidence>
<evidence type="ECO:0000256" key="4">
    <source>
        <dbReference type="ARBA" id="ARBA00022525"/>
    </source>
</evidence>
<dbReference type="SUPFAM" id="SSF51445">
    <property type="entry name" value="(Trans)glycosidases"/>
    <property type="match status" value="1"/>
</dbReference>
<reference evidence="10" key="1">
    <citation type="journal article" date="2015" name="Nature">
        <title>Complex archaea that bridge the gap between prokaryotes and eukaryotes.</title>
        <authorList>
            <person name="Spang A."/>
            <person name="Saw J.H."/>
            <person name="Jorgensen S.L."/>
            <person name="Zaremba-Niedzwiedzka K."/>
            <person name="Martijn J."/>
            <person name="Lind A.E."/>
            <person name="van Eijk R."/>
            <person name="Schleper C."/>
            <person name="Guy L."/>
            <person name="Ettema T.J."/>
        </authorList>
    </citation>
    <scope>NUCLEOTIDE SEQUENCE</scope>
</reference>
<dbReference type="AlphaFoldDB" id="A0A0F9NWK5"/>
<dbReference type="EC" id="3.2.1.78" evidence="3"/>
<sequence length="510" mass="59117">MKWNKAILRIALIVSFLAVNALLLFGISSVWSYLNTGADRSSRLHVSVEQEPSYTPEVIWDTTLVEGRPIEKETLAKIELDYLNGWYVKNNALATSDPHGLADYFTDSARTKIFDLLTFNKNNGNTFEQTSLSHYPQLKFYSADGTQIMFVDQQVRLFRKSILDNTPIFEETRTANYKVIMLLEDGFWRVRHFIETFDDATTHSNTTAIEKINTDDIAGINGLNYYPKNSPWDTFGKKYNADSIDVDFKIIKRMGLNTIRIFIPYEDFGRARVDAVKLENVRSLLDRANDNNLKVIVTLFDFYGNYEVADWSLNHRHAKTIVTALKNHEALLAWDLKNEPDLDFDSRGKETVLAWLKELRIQIRNWDTEHPITIGWSSTEAAVHLAEEVDFVSFHYYRKLDEFLEAYESLELAVPAQKSIVLQEYGISSYGGFWNGYQGSEEKQALYYETMQPLLKQRNIPFLFWTLYDFKEVPTSVVGRLPWRKTPQQYYGCLNMDGLEKKSFQVLSKQ</sequence>
<evidence type="ECO:0000259" key="9">
    <source>
        <dbReference type="Pfam" id="PF00150"/>
    </source>
</evidence>
<dbReference type="PANTHER" id="PTHR31451">
    <property type="match status" value="1"/>
</dbReference>
<evidence type="ECO:0000256" key="2">
    <source>
        <dbReference type="ARBA" id="ARBA00004613"/>
    </source>
</evidence>
<keyword evidence="4" id="KW-0964">Secreted</keyword>
<organism evidence="10">
    <name type="scientific">marine sediment metagenome</name>
    <dbReference type="NCBI Taxonomy" id="412755"/>
    <lineage>
        <taxon>unclassified sequences</taxon>
        <taxon>metagenomes</taxon>
        <taxon>ecological metagenomes</taxon>
    </lineage>
</organism>
<evidence type="ECO:0000313" key="10">
    <source>
        <dbReference type="EMBL" id="KKN22219.1"/>
    </source>
</evidence>
<dbReference type="Pfam" id="PF00150">
    <property type="entry name" value="Cellulase"/>
    <property type="match status" value="1"/>
</dbReference>
<dbReference type="InterPro" id="IPR018087">
    <property type="entry name" value="Glyco_hydro_5_CS"/>
</dbReference>
<evidence type="ECO:0000256" key="5">
    <source>
        <dbReference type="ARBA" id="ARBA00022729"/>
    </source>
</evidence>
<evidence type="ECO:0000256" key="7">
    <source>
        <dbReference type="ARBA" id="ARBA00023295"/>
    </source>
</evidence>
<keyword evidence="6" id="KW-0378">Hydrolase</keyword>
<dbReference type="GO" id="GO:0016985">
    <property type="term" value="F:mannan endo-1,4-beta-mannosidase activity"/>
    <property type="evidence" value="ECO:0007669"/>
    <property type="project" value="TreeGrafter"/>
</dbReference>
<evidence type="ECO:0000256" key="6">
    <source>
        <dbReference type="ARBA" id="ARBA00022801"/>
    </source>
</evidence>
<feature type="domain" description="Glycoside hydrolase family 5" evidence="9">
    <location>
        <begin position="236"/>
        <end position="469"/>
    </location>
</feature>
<comment type="catalytic activity">
    <reaction evidence="1">
        <text>Random hydrolysis of (1-&gt;4)-beta-D-mannosidic linkages in mannans, galactomannans and glucomannans.</text>
        <dbReference type="EC" id="3.2.1.78"/>
    </reaction>
</comment>
<dbReference type="GO" id="GO:0000272">
    <property type="term" value="P:polysaccharide catabolic process"/>
    <property type="evidence" value="ECO:0007669"/>
    <property type="project" value="InterPro"/>
</dbReference>
<comment type="subcellular location">
    <subcellularLocation>
        <location evidence="2">Secreted</location>
    </subcellularLocation>
</comment>